<evidence type="ECO:0000313" key="1">
    <source>
        <dbReference type="EMBL" id="KAH7990933.1"/>
    </source>
</evidence>
<organism evidence="1 2">
    <name type="scientific">Sphaerodactylus townsendi</name>
    <dbReference type="NCBI Taxonomy" id="933632"/>
    <lineage>
        <taxon>Eukaryota</taxon>
        <taxon>Metazoa</taxon>
        <taxon>Chordata</taxon>
        <taxon>Craniata</taxon>
        <taxon>Vertebrata</taxon>
        <taxon>Euteleostomi</taxon>
        <taxon>Lepidosauria</taxon>
        <taxon>Squamata</taxon>
        <taxon>Bifurcata</taxon>
        <taxon>Gekkota</taxon>
        <taxon>Sphaerodactylidae</taxon>
        <taxon>Sphaerodactylus</taxon>
    </lineage>
</organism>
<protein>
    <submittedName>
        <fullName evidence="1">Uncharacterized protein</fullName>
    </submittedName>
</protein>
<sequence length="112" mass="12487">MKSPIHSTYQYSCRSCNQHHCEEQDGHQPHDGSEWVVTLRLGVPNQMGACVPSVTISKNIPLMSKKDRREDLSWKPDPATMKLLMIVLMVLPLFCDIVAPMDAEVPGEIGGL</sequence>
<proteinExistence type="predicted"/>
<reference evidence="1" key="1">
    <citation type="submission" date="2021-08" db="EMBL/GenBank/DDBJ databases">
        <title>The first chromosome-level gecko genome reveals the dynamic sex chromosomes of Neotropical dwarf geckos (Sphaerodactylidae: Sphaerodactylus).</title>
        <authorList>
            <person name="Pinto B.J."/>
            <person name="Keating S.E."/>
            <person name="Gamble T."/>
        </authorList>
    </citation>
    <scope>NUCLEOTIDE SEQUENCE</scope>
    <source>
        <strain evidence="1">TG3544</strain>
    </source>
</reference>
<dbReference type="EMBL" id="CM037629">
    <property type="protein sequence ID" value="KAH7990933.1"/>
    <property type="molecule type" value="Genomic_DNA"/>
</dbReference>
<gene>
    <name evidence="1" type="ORF">K3G42_012883</name>
</gene>
<dbReference type="Proteomes" id="UP000827872">
    <property type="component" value="Linkage Group LG16"/>
</dbReference>
<comment type="caution">
    <text evidence="1">The sequence shown here is derived from an EMBL/GenBank/DDBJ whole genome shotgun (WGS) entry which is preliminary data.</text>
</comment>
<name>A0ACB8EEW0_9SAUR</name>
<accession>A0ACB8EEW0</accession>
<evidence type="ECO:0000313" key="2">
    <source>
        <dbReference type="Proteomes" id="UP000827872"/>
    </source>
</evidence>
<keyword evidence="2" id="KW-1185">Reference proteome</keyword>